<dbReference type="RefSeq" id="WP_093423100.1">
    <property type="nucleotide sequence ID" value="NZ_FOXA01000011.1"/>
</dbReference>
<evidence type="ECO:0000259" key="5">
    <source>
        <dbReference type="PROSITE" id="PS51891"/>
    </source>
</evidence>
<evidence type="ECO:0000256" key="1">
    <source>
        <dbReference type="ARBA" id="ARBA00005495"/>
    </source>
</evidence>
<dbReference type="InterPro" id="IPR006913">
    <property type="entry name" value="CENP-V/GFA"/>
</dbReference>
<protein>
    <submittedName>
        <fullName evidence="6">Uncharacterized conserved protein</fullName>
    </submittedName>
</protein>
<sequence length="162" mass="17973">MHPQSGGCLCGALRYQVTAEPVRVTFCHCRFCQRATGAPYFMEPIFEEPDFAFTGGTPKLYHHRSEGSGKMIHVHFCDTCGTKLVYTFERFPGLLGIFGGTFDDPQWLEWHGGNSKHIFLETALHGTVLPAGIPTYPRHATTNDGTPEEAMVFDAPKVVARP</sequence>
<dbReference type="PANTHER" id="PTHR33337:SF40">
    <property type="entry name" value="CENP-V_GFA DOMAIN-CONTAINING PROTEIN-RELATED"/>
    <property type="match status" value="1"/>
</dbReference>
<dbReference type="Proteomes" id="UP000199356">
    <property type="component" value="Unassembled WGS sequence"/>
</dbReference>
<organism evidence="6 7">
    <name type="scientific">Tranquillimonas alkanivorans</name>
    <dbReference type="NCBI Taxonomy" id="441119"/>
    <lineage>
        <taxon>Bacteria</taxon>
        <taxon>Pseudomonadati</taxon>
        <taxon>Pseudomonadota</taxon>
        <taxon>Alphaproteobacteria</taxon>
        <taxon>Rhodobacterales</taxon>
        <taxon>Roseobacteraceae</taxon>
        <taxon>Tranquillimonas</taxon>
    </lineage>
</organism>
<dbReference type="STRING" id="441119.SAMN04488047_111102"/>
<dbReference type="EMBL" id="FOXA01000011">
    <property type="protein sequence ID" value="SFP72099.1"/>
    <property type="molecule type" value="Genomic_DNA"/>
</dbReference>
<name>A0A1I5SN08_9RHOB</name>
<evidence type="ECO:0000256" key="4">
    <source>
        <dbReference type="ARBA" id="ARBA00023239"/>
    </source>
</evidence>
<keyword evidence="4" id="KW-0456">Lyase</keyword>
<proteinExistence type="inferred from homology"/>
<dbReference type="SUPFAM" id="SSF51316">
    <property type="entry name" value="Mss4-like"/>
    <property type="match status" value="1"/>
</dbReference>
<dbReference type="Pfam" id="PF04828">
    <property type="entry name" value="GFA"/>
    <property type="match status" value="1"/>
</dbReference>
<dbReference type="PANTHER" id="PTHR33337">
    <property type="entry name" value="GFA DOMAIN-CONTAINING PROTEIN"/>
    <property type="match status" value="1"/>
</dbReference>
<evidence type="ECO:0000256" key="3">
    <source>
        <dbReference type="ARBA" id="ARBA00022833"/>
    </source>
</evidence>
<dbReference type="InterPro" id="IPR011057">
    <property type="entry name" value="Mss4-like_sf"/>
</dbReference>
<accession>A0A1I5SN08</accession>
<dbReference type="PROSITE" id="PS51891">
    <property type="entry name" value="CENP_V_GFA"/>
    <property type="match status" value="1"/>
</dbReference>
<evidence type="ECO:0000313" key="6">
    <source>
        <dbReference type="EMBL" id="SFP72099.1"/>
    </source>
</evidence>
<dbReference type="GO" id="GO:0046872">
    <property type="term" value="F:metal ion binding"/>
    <property type="evidence" value="ECO:0007669"/>
    <property type="project" value="UniProtKB-KW"/>
</dbReference>
<keyword evidence="2" id="KW-0479">Metal-binding</keyword>
<dbReference type="GO" id="GO:0016846">
    <property type="term" value="F:carbon-sulfur lyase activity"/>
    <property type="evidence" value="ECO:0007669"/>
    <property type="project" value="InterPro"/>
</dbReference>
<comment type="similarity">
    <text evidence="1">Belongs to the Gfa family.</text>
</comment>
<feature type="domain" description="CENP-V/GFA" evidence="5">
    <location>
        <begin position="4"/>
        <end position="111"/>
    </location>
</feature>
<evidence type="ECO:0000313" key="7">
    <source>
        <dbReference type="Proteomes" id="UP000199356"/>
    </source>
</evidence>
<dbReference type="AlphaFoldDB" id="A0A1I5SN08"/>
<dbReference type="OrthoDB" id="9807246at2"/>
<dbReference type="Gene3D" id="3.90.1590.10">
    <property type="entry name" value="glutathione-dependent formaldehyde- activating enzyme (gfa)"/>
    <property type="match status" value="1"/>
</dbReference>
<keyword evidence="7" id="KW-1185">Reference proteome</keyword>
<gene>
    <name evidence="6" type="ORF">SAMN04488047_111102</name>
</gene>
<reference evidence="6 7" key="1">
    <citation type="submission" date="2016-10" db="EMBL/GenBank/DDBJ databases">
        <authorList>
            <person name="de Groot N.N."/>
        </authorList>
    </citation>
    <scope>NUCLEOTIDE SEQUENCE [LARGE SCALE GENOMIC DNA]</scope>
    <source>
        <strain evidence="6 7">DSM 19547</strain>
    </source>
</reference>
<keyword evidence="3" id="KW-0862">Zinc</keyword>
<evidence type="ECO:0000256" key="2">
    <source>
        <dbReference type="ARBA" id="ARBA00022723"/>
    </source>
</evidence>